<evidence type="ECO:0000313" key="1">
    <source>
        <dbReference type="EMBL" id="AAX55089.1"/>
    </source>
</evidence>
<proteinExistence type="predicted"/>
<gene>
    <name evidence="1" type="ordered locus">At1g50820</name>
</gene>
<reference evidence="1" key="1">
    <citation type="submission" date="2005-03" db="EMBL/GenBank/DDBJ databases">
        <authorList>
            <person name="Underwood B.A."/>
            <person name="Xiao Y."/>
            <person name="Moskal W."/>
            <person name="Monaghan E."/>
            <person name="Wang W."/>
            <person name="Redman J."/>
            <person name="Wu H.C."/>
            <person name="Utterback T."/>
            <person name="Town C.D."/>
        </authorList>
    </citation>
    <scope>NUCLEOTIDE SEQUENCE</scope>
</reference>
<accession>I6LEE0</accession>
<dbReference type="EMBL" id="AY954763">
    <property type="protein sequence ID" value="AAX55089.1"/>
    <property type="molecule type" value="Genomic_DNA"/>
</dbReference>
<sequence>MNLSIHANLVTRQTLSFLIFFHSFSSFAIISFPELSTVAKTGKPKTEKPKSTITSSRVIVASPQGKMKVLVSGHHFSAKPRTRSVSLGILYVEAITASKIPAFLQMGSCKDAIFLAQDLNFLFGNLQPQNLILVERAFK</sequence>
<organism evidence="1">
    <name type="scientific">Arabidopsis thaliana</name>
    <name type="common">Mouse-ear cress</name>
    <dbReference type="NCBI Taxonomy" id="3702"/>
    <lineage>
        <taxon>Eukaryota</taxon>
        <taxon>Viridiplantae</taxon>
        <taxon>Streptophyta</taxon>
        <taxon>Embryophyta</taxon>
        <taxon>Tracheophyta</taxon>
        <taxon>Spermatophyta</taxon>
        <taxon>Magnoliopsida</taxon>
        <taxon>eudicotyledons</taxon>
        <taxon>Gunneridae</taxon>
        <taxon>Pentapetalae</taxon>
        <taxon>rosids</taxon>
        <taxon>malvids</taxon>
        <taxon>Brassicales</taxon>
        <taxon>Brassicaceae</taxon>
        <taxon>Camelineae</taxon>
        <taxon>Arabidopsis</taxon>
    </lineage>
</organism>
<dbReference type="AlphaFoldDB" id="I6LEE0"/>
<protein>
    <submittedName>
        <fullName evidence="1">Uncharacterized protein</fullName>
    </submittedName>
</protein>
<name>I6LEE0_ARATH</name>